<protein>
    <submittedName>
        <fullName evidence="2">Uncharacterized protein</fullName>
    </submittedName>
</protein>
<dbReference type="EMBL" id="GL377568">
    <property type="protein sequence ID" value="EFJ35111.1"/>
    <property type="molecule type" value="Genomic_DNA"/>
</dbReference>
<evidence type="ECO:0000313" key="3">
    <source>
        <dbReference type="Proteomes" id="UP000001514"/>
    </source>
</evidence>
<feature type="region of interest" description="Disordered" evidence="1">
    <location>
        <begin position="123"/>
        <end position="189"/>
    </location>
</feature>
<dbReference type="AlphaFoldDB" id="D8QXY2"/>
<keyword evidence="3" id="KW-1185">Reference proteome</keyword>
<proteinExistence type="predicted"/>
<dbReference type="HOGENOM" id="CLU_123588_0_0_1"/>
<dbReference type="InParanoid" id="D8QXY2"/>
<evidence type="ECO:0000256" key="1">
    <source>
        <dbReference type="SAM" id="MobiDB-lite"/>
    </source>
</evidence>
<dbReference type="Gramene" id="EFJ35111">
    <property type="protein sequence ID" value="EFJ35111"/>
    <property type="gene ID" value="SELMODRAFT_404965"/>
</dbReference>
<organism evidence="3">
    <name type="scientific">Selaginella moellendorffii</name>
    <name type="common">Spikemoss</name>
    <dbReference type="NCBI Taxonomy" id="88036"/>
    <lineage>
        <taxon>Eukaryota</taxon>
        <taxon>Viridiplantae</taxon>
        <taxon>Streptophyta</taxon>
        <taxon>Embryophyta</taxon>
        <taxon>Tracheophyta</taxon>
        <taxon>Lycopodiopsida</taxon>
        <taxon>Selaginellales</taxon>
        <taxon>Selaginellaceae</taxon>
        <taxon>Selaginella</taxon>
    </lineage>
</organism>
<accession>D8QXY2</accession>
<sequence length="189" mass="21060">MEATQLVLSYDDKTIPIPFNKMHSRVNKSCRLCYGGEKCLIVELKEILHSVAKYMDGDGTVPSKSSKEAQAIANQTRCSSSSKTSWRSKMKLVVHIALHKSEEVIEKQAHFCLSNTAISHKNSTWDANSEDSQDYNSGSKSEDNTENSVVFTKDARAQTHARDTPHQPHEGFELHHLNISTTGVAEGRD</sequence>
<feature type="compositionally biased region" description="Basic and acidic residues" evidence="1">
    <location>
        <begin position="153"/>
        <end position="176"/>
    </location>
</feature>
<gene>
    <name evidence="2" type="ORF">SELMODRAFT_404965</name>
</gene>
<dbReference type="Proteomes" id="UP000001514">
    <property type="component" value="Unassembled WGS sequence"/>
</dbReference>
<dbReference type="KEGG" id="smo:SELMODRAFT_404965"/>
<evidence type="ECO:0000313" key="2">
    <source>
        <dbReference type="EMBL" id="EFJ35111.1"/>
    </source>
</evidence>
<name>D8QXY2_SELML</name>
<reference evidence="2 3" key="1">
    <citation type="journal article" date="2011" name="Science">
        <title>The Selaginella genome identifies genetic changes associated with the evolution of vascular plants.</title>
        <authorList>
            <person name="Banks J.A."/>
            <person name="Nishiyama T."/>
            <person name="Hasebe M."/>
            <person name="Bowman J.L."/>
            <person name="Gribskov M."/>
            <person name="dePamphilis C."/>
            <person name="Albert V.A."/>
            <person name="Aono N."/>
            <person name="Aoyama T."/>
            <person name="Ambrose B.A."/>
            <person name="Ashton N.W."/>
            <person name="Axtell M.J."/>
            <person name="Barker E."/>
            <person name="Barker M.S."/>
            <person name="Bennetzen J.L."/>
            <person name="Bonawitz N.D."/>
            <person name="Chapple C."/>
            <person name="Cheng C."/>
            <person name="Correa L.G."/>
            <person name="Dacre M."/>
            <person name="DeBarry J."/>
            <person name="Dreyer I."/>
            <person name="Elias M."/>
            <person name="Engstrom E.M."/>
            <person name="Estelle M."/>
            <person name="Feng L."/>
            <person name="Finet C."/>
            <person name="Floyd S.K."/>
            <person name="Frommer W.B."/>
            <person name="Fujita T."/>
            <person name="Gramzow L."/>
            <person name="Gutensohn M."/>
            <person name="Harholt J."/>
            <person name="Hattori M."/>
            <person name="Heyl A."/>
            <person name="Hirai T."/>
            <person name="Hiwatashi Y."/>
            <person name="Ishikawa M."/>
            <person name="Iwata M."/>
            <person name="Karol K.G."/>
            <person name="Koehler B."/>
            <person name="Kolukisaoglu U."/>
            <person name="Kubo M."/>
            <person name="Kurata T."/>
            <person name="Lalonde S."/>
            <person name="Li K."/>
            <person name="Li Y."/>
            <person name="Litt A."/>
            <person name="Lyons E."/>
            <person name="Manning G."/>
            <person name="Maruyama T."/>
            <person name="Michael T.P."/>
            <person name="Mikami K."/>
            <person name="Miyazaki S."/>
            <person name="Morinaga S."/>
            <person name="Murata T."/>
            <person name="Mueller-Roeber B."/>
            <person name="Nelson D.R."/>
            <person name="Obara M."/>
            <person name="Oguri Y."/>
            <person name="Olmstead R.G."/>
            <person name="Onodera N."/>
            <person name="Petersen B.L."/>
            <person name="Pils B."/>
            <person name="Prigge M."/>
            <person name="Rensing S.A."/>
            <person name="Riano-Pachon D.M."/>
            <person name="Roberts A.W."/>
            <person name="Sato Y."/>
            <person name="Scheller H.V."/>
            <person name="Schulz B."/>
            <person name="Schulz C."/>
            <person name="Shakirov E.V."/>
            <person name="Shibagaki N."/>
            <person name="Shinohara N."/>
            <person name="Shippen D.E."/>
            <person name="Soerensen I."/>
            <person name="Sotooka R."/>
            <person name="Sugimoto N."/>
            <person name="Sugita M."/>
            <person name="Sumikawa N."/>
            <person name="Tanurdzic M."/>
            <person name="Theissen G."/>
            <person name="Ulvskov P."/>
            <person name="Wakazuki S."/>
            <person name="Weng J.K."/>
            <person name="Willats W.W."/>
            <person name="Wipf D."/>
            <person name="Wolf P.G."/>
            <person name="Yang L."/>
            <person name="Zimmer A.D."/>
            <person name="Zhu Q."/>
            <person name="Mitros T."/>
            <person name="Hellsten U."/>
            <person name="Loque D."/>
            <person name="Otillar R."/>
            <person name="Salamov A."/>
            <person name="Schmutz J."/>
            <person name="Shapiro H."/>
            <person name="Lindquist E."/>
            <person name="Lucas S."/>
            <person name="Rokhsar D."/>
            <person name="Grigoriev I.V."/>
        </authorList>
    </citation>
    <scope>NUCLEOTIDE SEQUENCE [LARGE SCALE GENOMIC DNA]</scope>
</reference>